<dbReference type="Proteomes" id="UP000295565">
    <property type="component" value="Unassembled WGS sequence"/>
</dbReference>
<evidence type="ECO:0000256" key="4">
    <source>
        <dbReference type="ARBA" id="ARBA00022692"/>
    </source>
</evidence>
<evidence type="ECO:0000313" key="9">
    <source>
        <dbReference type="Proteomes" id="UP000295565"/>
    </source>
</evidence>
<organism evidence="8 9">
    <name type="scientific">Celerinatantimonas diazotrophica</name>
    <dbReference type="NCBI Taxonomy" id="412034"/>
    <lineage>
        <taxon>Bacteria</taxon>
        <taxon>Pseudomonadati</taxon>
        <taxon>Pseudomonadota</taxon>
        <taxon>Gammaproteobacteria</taxon>
        <taxon>Celerinatantimonadaceae</taxon>
        <taxon>Celerinatantimonas</taxon>
    </lineage>
</organism>
<evidence type="ECO:0000313" key="8">
    <source>
        <dbReference type="EMBL" id="TCK47476.1"/>
    </source>
</evidence>
<evidence type="ECO:0000256" key="2">
    <source>
        <dbReference type="ARBA" id="ARBA00007942"/>
    </source>
</evidence>
<sequence length="349" mass="36972">MSDISHHHRVNLPAHKQWNIAMLRKATLPVTALVLIFVFDAIFTPAFFNLSFVNGHLYGSLIDIFYRGAPLILMSVGMAVVIATAGIDLSVGAVVAIAGAVMAVLVDAHQYPDWLIVLATLGAGLLCGLWNGILVAFLKIQPIIATLILMVAGRGIAQMITGGQIVTFHSELFKGLGEGYFLGLPMRVVLVALAVIVIIILIRRSALGLFVESVGGNVSASRLAGIDSRGILIGAYMLCGLCAGFAGMIITADISGADSNNAGLWMEMDAILAVVIGGTSLAGGRFSLLLTVLGALVIQSLTISILVSGLPAEYTLLVKAIVIVLILLIQSPQMKQKIMAKWRVRHARR</sequence>
<feature type="transmembrane region" description="Helical" evidence="7">
    <location>
        <begin position="180"/>
        <end position="202"/>
    </location>
</feature>
<feature type="transmembrane region" description="Helical" evidence="7">
    <location>
        <begin position="262"/>
        <end position="281"/>
    </location>
</feature>
<dbReference type="PANTHER" id="PTHR32196">
    <property type="entry name" value="ABC TRANSPORTER PERMEASE PROTEIN YPHD-RELATED-RELATED"/>
    <property type="match status" value="1"/>
</dbReference>
<dbReference type="AlphaFoldDB" id="A0A4R1JA22"/>
<evidence type="ECO:0000256" key="6">
    <source>
        <dbReference type="ARBA" id="ARBA00023136"/>
    </source>
</evidence>
<proteinExistence type="inferred from homology"/>
<dbReference type="GO" id="GO:0005886">
    <property type="term" value="C:plasma membrane"/>
    <property type="evidence" value="ECO:0007669"/>
    <property type="project" value="UniProtKB-SubCell"/>
</dbReference>
<evidence type="ECO:0000256" key="7">
    <source>
        <dbReference type="SAM" id="Phobius"/>
    </source>
</evidence>
<comment type="caution">
    <text evidence="8">The sequence shown here is derived from an EMBL/GenBank/DDBJ whole genome shotgun (WGS) entry which is preliminary data.</text>
</comment>
<evidence type="ECO:0000256" key="1">
    <source>
        <dbReference type="ARBA" id="ARBA00004429"/>
    </source>
</evidence>
<feature type="transmembrane region" description="Helical" evidence="7">
    <location>
        <begin position="89"/>
        <end position="108"/>
    </location>
</feature>
<gene>
    <name evidence="8" type="ORF">EV690_2503</name>
</gene>
<comment type="similarity">
    <text evidence="2">Belongs to the binding-protein-dependent transport system permease family. AraH/RbsC subfamily.</text>
</comment>
<feature type="transmembrane region" description="Helical" evidence="7">
    <location>
        <begin position="64"/>
        <end position="82"/>
    </location>
</feature>
<dbReference type="EMBL" id="SMGD01000014">
    <property type="protein sequence ID" value="TCK47476.1"/>
    <property type="molecule type" value="Genomic_DNA"/>
</dbReference>
<keyword evidence="9" id="KW-1185">Reference proteome</keyword>
<feature type="transmembrane region" description="Helical" evidence="7">
    <location>
        <begin position="314"/>
        <end position="331"/>
    </location>
</feature>
<protein>
    <submittedName>
        <fullName evidence="8">Monosaccharide ABC transporter membrane protein (CUT2 family)</fullName>
    </submittedName>
</protein>
<dbReference type="GO" id="GO:0022857">
    <property type="term" value="F:transmembrane transporter activity"/>
    <property type="evidence" value="ECO:0007669"/>
    <property type="project" value="InterPro"/>
</dbReference>
<evidence type="ECO:0000256" key="3">
    <source>
        <dbReference type="ARBA" id="ARBA00022475"/>
    </source>
</evidence>
<dbReference type="RefSeq" id="WP_317986170.1">
    <property type="nucleotide sequence ID" value="NZ_OU594967.1"/>
</dbReference>
<keyword evidence="5 7" id="KW-1133">Transmembrane helix</keyword>
<accession>A0A4R1JA22</accession>
<feature type="transmembrane region" description="Helical" evidence="7">
    <location>
        <begin position="26"/>
        <end position="52"/>
    </location>
</feature>
<evidence type="ECO:0000256" key="5">
    <source>
        <dbReference type="ARBA" id="ARBA00022989"/>
    </source>
</evidence>
<comment type="subcellular location">
    <subcellularLocation>
        <location evidence="1">Cell inner membrane</location>
        <topology evidence="1">Multi-pass membrane protein</topology>
    </subcellularLocation>
</comment>
<name>A0A4R1JA22_9GAMM</name>
<dbReference type="Pfam" id="PF02653">
    <property type="entry name" value="BPD_transp_2"/>
    <property type="match status" value="1"/>
</dbReference>
<feature type="transmembrane region" description="Helical" evidence="7">
    <location>
        <begin position="231"/>
        <end position="250"/>
    </location>
</feature>
<keyword evidence="3" id="KW-1003">Cell membrane</keyword>
<feature type="transmembrane region" description="Helical" evidence="7">
    <location>
        <begin position="143"/>
        <end position="160"/>
    </location>
</feature>
<keyword evidence="4 7" id="KW-0812">Transmembrane</keyword>
<dbReference type="PANTHER" id="PTHR32196:SF19">
    <property type="entry name" value="GALACTOFURANOSE TRANSPORTER PERMEASE PROTEIN YTFT"/>
    <property type="match status" value="1"/>
</dbReference>
<dbReference type="CDD" id="cd06579">
    <property type="entry name" value="TM_PBP1_transp_AraH_like"/>
    <property type="match status" value="1"/>
</dbReference>
<reference evidence="8 9" key="1">
    <citation type="submission" date="2019-03" db="EMBL/GenBank/DDBJ databases">
        <title>Genomic Encyclopedia of Type Strains, Phase IV (KMG-IV): sequencing the most valuable type-strain genomes for metagenomic binning, comparative biology and taxonomic classification.</title>
        <authorList>
            <person name="Goeker M."/>
        </authorList>
    </citation>
    <scope>NUCLEOTIDE SEQUENCE [LARGE SCALE GENOMIC DNA]</scope>
    <source>
        <strain evidence="8 9">DSM 18577</strain>
    </source>
</reference>
<keyword evidence="6 7" id="KW-0472">Membrane</keyword>
<feature type="transmembrane region" description="Helical" evidence="7">
    <location>
        <begin position="288"/>
        <end position="308"/>
    </location>
</feature>
<dbReference type="InterPro" id="IPR001851">
    <property type="entry name" value="ABC_transp_permease"/>
</dbReference>
<feature type="transmembrane region" description="Helical" evidence="7">
    <location>
        <begin position="114"/>
        <end position="136"/>
    </location>
</feature>